<protein>
    <submittedName>
        <fullName evidence="1">Uncharacterized protein</fullName>
    </submittedName>
</protein>
<accession>A0A0U9H2T3</accession>
<dbReference type="EMBL" id="BBXV01000009">
    <property type="protein sequence ID" value="GAQ16751.1"/>
    <property type="molecule type" value="Genomic_DNA"/>
</dbReference>
<dbReference type="AlphaFoldDB" id="A0A0U9H2T3"/>
<reference evidence="1 2" key="2">
    <citation type="journal article" date="2016" name="Genome Announc.">
        <title>Draft Genome Sequence of Oceanobacillus picturae Heshi-B3, Isolated from Fermented Rice Bran in a Traditional Japanese Seafood Dish.</title>
        <authorList>
            <person name="Akuzawa S."/>
            <person name="Nagaoka J."/>
            <person name="Kanekatsu M."/>
            <person name="Kanesaki Y."/>
            <person name="Suzuki T."/>
        </authorList>
    </citation>
    <scope>NUCLEOTIDE SEQUENCE [LARGE SCALE GENOMIC DNA]</scope>
    <source>
        <strain evidence="1 2">Heshi-B3</strain>
    </source>
</reference>
<evidence type="ECO:0000313" key="1">
    <source>
        <dbReference type="EMBL" id="GAQ16751.1"/>
    </source>
</evidence>
<comment type="caution">
    <text evidence="1">The sequence shown here is derived from an EMBL/GenBank/DDBJ whole genome shotgun (WGS) entry which is preliminary data.</text>
</comment>
<evidence type="ECO:0000313" key="2">
    <source>
        <dbReference type="Proteomes" id="UP000052946"/>
    </source>
</evidence>
<name>A0A0U9H2T3_9BACI</name>
<proteinExistence type="predicted"/>
<organism evidence="1 2">
    <name type="scientific">Oceanobacillus picturae</name>
    <dbReference type="NCBI Taxonomy" id="171693"/>
    <lineage>
        <taxon>Bacteria</taxon>
        <taxon>Bacillati</taxon>
        <taxon>Bacillota</taxon>
        <taxon>Bacilli</taxon>
        <taxon>Bacillales</taxon>
        <taxon>Bacillaceae</taxon>
        <taxon>Oceanobacillus</taxon>
    </lineage>
</organism>
<reference evidence="2" key="1">
    <citation type="submission" date="2015-07" db="EMBL/GenBank/DDBJ databases">
        <title>Draft Genome Sequence of Oceanobacillus picturae Heshi-B3 that Was Isolated from Fermented Rice Bran with Aging Salted Mackerel, Which Was Named Heshiko as Traditional Fermented Seafood in Japan.</title>
        <authorList>
            <person name="Akuzawa S."/>
            <person name="Nakagawa J."/>
            <person name="Kanekatsu T."/>
            <person name="Kanesaki Y."/>
            <person name="Suzuki T."/>
        </authorList>
    </citation>
    <scope>NUCLEOTIDE SEQUENCE [LARGE SCALE GENOMIC DNA]</scope>
    <source>
        <strain evidence="2">Heshi-B3</strain>
    </source>
</reference>
<sequence>MFNPQISSLQECSFYLDNVSYSKSDSLEWQFAQVNRLFLVEEIV</sequence>
<gene>
    <name evidence="1" type="ORF">OPHB3_0675</name>
</gene>
<dbReference type="Proteomes" id="UP000052946">
    <property type="component" value="Unassembled WGS sequence"/>
</dbReference>